<gene>
    <name evidence="2" type="ORF">CLTHE_20440</name>
</gene>
<protein>
    <submittedName>
        <fullName evidence="2">Uncharacterized protein</fullName>
    </submittedName>
</protein>
<keyword evidence="1" id="KW-0732">Signal</keyword>
<evidence type="ECO:0000313" key="3">
    <source>
        <dbReference type="Proteomes" id="UP000191448"/>
    </source>
</evidence>
<evidence type="ECO:0000313" key="2">
    <source>
        <dbReference type="EMBL" id="OPX47269.1"/>
    </source>
</evidence>
<dbReference type="EMBL" id="LTAY01000049">
    <property type="protein sequence ID" value="OPX47269.1"/>
    <property type="molecule type" value="Genomic_DNA"/>
</dbReference>
<reference evidence="2 3" key="1">
    <citation type="submission" date="2016-02" db="EMBL/GenBank/DDBJ databases">
        <title>Genome sequence of Clostridium thermobutyricum DSM 4928.</title>
        <authorList>
            <person name="Poehlein A."/>
            <person name="Daniel R."/>
        </authorList>
    </citation>
    <scope>NUCLEOTIDE SEQUENCE [LARGE SCALE GENOMIC DNA]</scope>
    <source>
        <strain evidence="2 3">DSM 4928</strain>
    </source>
</reference>
<sequence>MKKKFIAIIIGLTTILGSSAGIIAHAESLNSNGENTISNQKQENTNTENSGIEIFKNIKLSLENGETVSQIKGNMINKFKIDLNNKVANGKITKNEASQLLKKYTEGIDKDNILYGVVKNTTIMNDLNSGKTLTKAEENLMQIKTDEINKLVVNREITSLQGINRIAKINRNIETGNSIFVN</sequence>
<feature type="chain" id="PRO_5013251735" evidence="1">
    <location>
        <begin position="27"/>
        <end position="182"/>
    </location>
</feature>
<dbReference type="RefSeq" id="WP_080023240.1">
    <property type="nucleotide sequence ID" value="NZ_LTAY01000049.1"/>
</dbReference>
<proteinExistence type="predicted"/>
<name>A0A1V4STT3_9CLOT</name>
<organism evidence="2 3">
    <name type="scientific">Clostridium thermobutyricum DSM 4928</name>
    <dbReference type="NCBI Taxonomy" id="1121339"/>
    <lineage>
        <taxon>Bacteria</taxon>
        <taxon>Bacillati</taxon>
        <taxon>Bacillota</taxon>
        <taxon>Clostridia</taxon>
        <taxon>Eubacteriales</taxon>
        <taxon>Clostridiaceae</taxon>
        <taxon>Clostridium</taxon>
    </lineage>
</organism>
<accession>A0A1V4STT3</accession>
<evidence type="ECO:0000256" key="1">
    <source>
        <dbReference type="SAM" id="SignalP"/>
    </source>
</evidence>
<dbReference type="AlphaFoldDB" id="A0A1V4STT3"/>
<comment type="caution">
    <text evidence="2">The sequence shown here is derived from an EMBL/GenBank/DDBJ whole genome shotgun (WGS) entry which is preliminary data.</text>
</comment>
<feature type="signal peptide" evidence="1">
    <location>
        <begin position="1"/>
        <end position="26"/>
    </location>
</feature>
<dbReference type="Proteomes" id="UP000191448">
    <property type="component" value="Unassembled WGS sequence"/>
</dbReference>